<feature type="domain" description="HTH merR-type" evidence="3">
    <location>
        <begin position="1"/>
        <end position="70"/>
    </location>
</feature>
<gene>
    <name evidence="4" type="ORF">CHH64_04895</name>
</gene>
<name>A0A268ACY9_9BACI</name>
<dbReference type="SMART" id="SM00422">
    <property type="entry name" value="HTH_MERR"/>
    <property type="match status" value="1"/>
</dbReference>
<dbReference type="EMBL" id="NPBV01000003">
    <property type="protein sequence ID" value="PAD21986.1"/>
    <property type="molecule type" value="Genomic_DNA"/>
</dbReference>
<evidence type="ECO:0000259" key="3">
    <source>
        <dbReference type="PROSITE" id="PS50937"/>
    </source>
</evidence>
<dbReference type="InterPro" id="IPR047057">
    <property type="entry name" value="MerR_fam"/>
</dbReference>
<organism evidence="4 5">
    <name type="scientific">Terribacillus saccharophilus</name>
    <dbReference type="NCBI Taxonomy" id="361277"/>
    <lineage>
        <taxon>Bacteria</taxon>
        <taxon>Bacillati</taxon>
        <taxon>Bacillota</taxon>
        <taxon>Bacilli</taxon>
        <taxon>Bacillales</taxon>
        <taxon>Bacillaceae</taxon>
        <taxon>Terribacillus</taxon>
    </lineage>
</organism>
<dbReference type="GO" id="GO:0003700">
    <property type="term" value="F:DNA-binding transcription factor activity"/>
    <property type="evidence" value="ECO:0007669"/>
    <property type="project" value="InterPro"/>
</dbReference>
<dbReference type="RefSeq" id="WP_095232729.1">
    <property type="nucleotide sequence ID" value="NZ_NPBD01000002.1"/>
</dbReference>
<dbReference type="InterPro" id="IPR009061">
    <property type="entry name" value="DNA-bd_dom_put_sf"/>
</dbReference>
<reference evidence="4 5" key="1">
    <citation type="submission" date="2017-07" db="EMBL/GenBank/DDBJ databases">
        <title>Isolation and whole genome analysis of endospore-forming bacteria from heroin.</title>
        <authorList>
            <person name="Kalinowski J."/>
            <person name="Ahrens B."/>
            <person name="Al-Dilaimi A."/>
            <person name="Winkler A."/>
            <person name="Wibberg D."/>
            <person name="Schleenbecker U."/>
            <person name="Ruckert C."/>
            <person name="Wolfel R."/>
            <person name="Grass G."/>
        </authorList>
    </citation>
    <scope>NUCLEOTIDE SEQUENCE [LARGE SCALE GENOMIC DNA]</scope>
    <source>
        <strain evidence="4 5">7528</strain>
    </source>
</reference>
<dbReference type="Pfam" id="PF13411">
    <property type="entry name" value="MerR_1"/>
    <property type="match status" value="1"/>
</dbReference>
<keyword evidence="1" id="KW-0238">DNA-binding</keyword>
<evidence type="ECO:0000256" key="2">
    <source>
        <dbReference type="SAM" id="Coils"/>
    </source>
</evidence>
<evidence type="ECO:0000256" key="1">
    <source>
        <dbReference type="ARBA" id="ARBA00023125"/>
    </source>
</evidence>
<comment type="caution">
    <text evidence="4">The sequence shown here is derived from an EMBL/GenBank/DDBJ whole genome shotgun (WGS) entry which is preliminary data.</text>
</comment>
<dbReference type="OrthoDB" id="9811174at2"/>
<accession>A0A268ACY9</accession>
<dbReference type="Proteomes" id="UP000216013">
    <property type="component" value="Unassembled WGS sequence"/>
</dbReference>
<evidence type="ECO:0000313" key="5">
    <source>
        <dbReference type="Proteomes" id="UP000216013"/>
    </source>
</evidence>
<dbReference type="InterPro" id="IPR000551">
    <property type="entry name" value="MerR-type_HTH_dom"/>
</dbReference>
<evidence type="ECO:0000313" key="4">
    <source>
        <dbReference type="EMBL" id="PAD21986.1"/>
    </source>
</evidence>
<dbReference type="Gene3D" id="1.10.1660.10">
    <property type="match status" value="1"/>
</dbReference>
<protein>
    <recommendedName>
        <fullName evidence="3">HTH merR-type domain-containing protein</fullName>
    </recommendedName>
</protein>
<dbReference type="PANTHER" id="PTHR30204">
    <property type="entry name" value="REDOX-CYCLING DRUG-SENSING TRANSCRIPTIONAL ACTIVATOR SOXR"/>
    <property type="match status" value="1"/>
</dbReference>
<proteinExistence type="predicted"/>
<dbReference type="PROSITE" id="PS50937">
    <property type="entry name" value="HTH_MERR_2"/>
    <property type="match status" value="1"/>
</dbReference>
<dbReference type="GO" id="GO:0003677">
    <property type="term" value="F:DNA binding"/>
    <property type="evidence" value="ECO:0007669"/>
    <property type="project" value="UniProtKB-KW"/>
</dbReference>
<feature type="coiled-coil region" evidence="2">
    <location>
        <begin position="90"/>
        <end position="124"/>
    </location>
</feature>
<dbReference type="AlphaFoldDB" id="A0A268ACY9"/>
<sequence length="128" mass="14506">MCTITEAAVKTGFSTGTLRYYERIGLVKKPQRKPNGVRIYTKGDIQLLQALACLKEAGLSLDEISSFMKDNDWHELGFLDGDDISNRNKVSILETHLQKLEAEKQRLESAIALTQKKLAKYSKLFNEK</sequence>
<dbReference type="SUPFAM" id="SSF46955">
    <property type="entry name" value="Putative DNA-binding domain"/>
    <property type="match status" value="1"/>
</dbReference>
<dbReference type="PANTHER" id="PTHR30204:SF83">
    <property type="entry name" value="TRANSCRIPTIONAL REGULATOR, MERR FAMILY"/>
    <property type="match status" value="1"/>
</dbReference>
<keyword evidence="2" id="KW-0175">Coiled coil</keyword>